<proteinExistence type="predicted"/>
<dbReference type="OrthoDB" id="10252707at2759"/>
<dbReference type="EMBL" id="CADCXU010024584">
    <property type="protein sequence ID" value="CAB0011955.1"/>
    <property type="molecule type" value="Genomic_DNA"/>
</dbReference>
<evidence type="ECO:0000313" key="3">
    <source>
        <dbReference type="Proteomes" id="UP000479000"/>
    </source>
</evidence>
<sequence length="50" mass="5814">MLILSSFDSTITLFCRLSYHQRIRDIVPRSYDCVLPARPDPFYKYTADGA</sequence>
<dbReference type="EMBL" id="CADCXU010025708">
    <property type="protein sequence ID" value="CAB0012993.1"/>
    <property type="molecule type" value="Genomic_DNA"/>
</dbReference>
<dbReference type="AlphaFoldDB" id="A0A6H5H7R4"/>
<keyword evidence="3" id="KW-1185">Reference proteome</keyword>
<evidence type="ECO:0000313" key="1">
    <source>
        <dbReference type="EMBL" id="CAB0011955.1"/>
    </source>
</evidence>
<reference evidence="1 3" key="1">
    <citation type="submission" date="2020-02" db="EMBL/GenBank/DDBJ databases">
        <authorList>
            <person name="Ferguson B K."/>
        </authorList>
    </citation>
    <scope>NUCLEOTIDE SEQUENCE [LARGE SCALE GENOMIC DNA]</scope>
</reference>
<organism evidence="1 3">
    <name type="scientific">Nesidiocoris tenuis</name>
    <dbReference type="NCBI Taxonomy" id="355587"/>
    <lineage>
        <taxon>Eukaryota</taxon>
        <taxon>Metazoa</taxon>
        <taxon>Ecdysozoa</taxon>
        <taxon>Arthropoda</taxon>
        <taxon>Hexapoda</taxon>
        <taxon>Insecta</taxon>
        <taxon>Pterygota</taxon>
        <taxon>Neoptera</taxon>
        <taxon>Paraneoptera</taxon>
        <taxon>Hemiptera</taxon>
        <taxon>Heteroptera</taxon>
        <taxon>Panheteroptera</taxon>
        <taxon>Cimicomorpha</taxon>
        <taxon>Miridae</taxon>
        <taxon>Dicyphina</taxon>
        <taxon>Nesidiocoris</taxon>
    </lineage>
</organism>
<name>A0A6H5H7R4_9HEMI</name>
<protein>
    <submittedName>
        <fullName evidence="1">Uncharacterized protein</fullName>
    </submittedName>
</protein>
<evidence type="ECO:0000313" key="2">
    <source>
        <dbReference type="EMBL" id="CAB0012993.1"/>
    </source>
</evidence>
<gene>
    <name evidence="1" type="ORF">NTEN_LOCUS16788</name>
    <name evidence="2" type="ORF">NTEN_LOCUS17677</name>
</gene>
<dbReference type="Proteomes" id="UP000479000">
    <property type="component" value="Unassembled WGS sequence"/>
</dbReference>
<feature type="non-terminal residue" evidence="1">
    <location>
        <position position="50"/>
    </location>
</feature>
<accession>A0A6H5H7R4</accession>